<sequence length="1583" mass="179294">MMLRPEKSLIEPVAFGLADTLWSVFNDTRAGPVGEMKAQDICYNAKWLGDQKSVLRSHWCQMHRLLATLPHQRRFRALLCLSTMAYAETGQIQILQILVTLYRNLTVRNTIIPSADCFMVHEGRTAVQSEIQAIAQQHSFGFIQSKEYRWPQKIHEDEDEYYYRRYSAFSINKSDALKRFAAAVHSQWVCDASNLVIKEEEYLDTFRATPELRAKWTLWYQNHCFYRYLVEIAAGLELCMVTEAPTFGPRLARPRTALPKACQPRTSKPYLDGDSFFTHADFVLPTVEKQELKLCRLTAVSLSTHNTLAELLKRLKTVAVSHYPSAEKYVSELEKSLEALKRRPGPSELSHPRPELDPILQVYLNECRTNVDNIYSALQNIFQENLIKNFTQNLVSADNCKTAATFMAPHMSASILLGNLTRQQWQRLSLPWQRAIVLYGIALTDVQQAERLLQMNVTTDLVKELSNTGHTNWNPLDHPESLLLEIESGILIREVQEHIAKHMREPPKGENAIMQLNMGEGKSSVIVPIVAAHLADGSRLVRVIVAKPQAKELLRTLSTKLGGLLNHRIYHMPFNRSLRLAAYQVHALSEQYKECREQRGVLLCHPEHILSFKLMAIEYQSLEGRMETGNALLDLYHDFNLHTRDIVDESDENLSPRFELIYTMGVQRPIELSPDRWVLLQRVLGVVASIAISIQKHEPESMEVTHDRLGYFPRTRVLRDEAGSLLLRKVTQRVCDTGLPGLPIARQDSKMRQAIFDYIFEDDLSQDQINAVENTPFFTDTIKGPLLILRGLIAGRVLLFALKQKRWRVDYGLDVNRTPSTRLAVPYRAKDSPSLRSEFSHPDVVILLTCLSYYYHGLSDEEMFIAFAHLMRADQAEIDYNEWVSDAPDLPASFQQLGGINLKDISQVTTRVFPHIRHAKRAVDYFLSHFVFPKEMKEFSHKLSASGWDLGQQKRNATTGFSGTNDSRHVLPLEVKQLEIEEHLHTNALVLGNLLRPENKVQLLGQGESSPVDRLFDFVADTENDVHVILDVGAQVLELTNVQVARRWLQLLPAEHKQEAVVYFNDDDDLCVIDREGTSEQLWISPYSDQLDRCLVFLDQAHTRGTDLKLPEYYRAAVTLGPDLIKDGLVQACMRMRKLGSGQSVVFCVSQEMQFRVNKAAGISPGSDIAVSDVLIWAIHETHANLHRVMPLWASQGVRFERQKKIWKSATKTDGIKMVPGQAEEFLEEEAKTIECRYRPSVHNSAIELQSLLGKLGLDECEEIAAIQARCDDFGVSQSSATALQEEQEKELAPEIEQERQIERPPRAEPALHSIHKELVEFVTTGHITSNSSAILPAFSALAGTRVANSSNLVQFPCALLATADYASTVKLSKRQKQIEGAADAFQRPIQWILTGCGTTGCTNAVIISPHEAQELLPLVAQSKSTHLHIYAPRSSMTLAPMDALRLYTVPKIPPGWRLPDNLRLELNLFAGQLYFSSFDDYRRTCNMLSLAWRPPMAGGVMVEADGFIAAGVAMNSDMEELRETTGEVENWAKFDRSPVKSLKTLLTVLRRDCSEIDKTHWGRIIAGELLTEEDFTTDYGQV</sequence>
<organism evidence="1 2">
    <name type="scientific">Zarea fungicola</name>
    <dbReference type="NCBI Taxonomy" id="93591"/>
    <lineage>
        <taxon>Eukaryota</taxon>
        <taxon>Fungi</taxon>
        <taxon>Dikarya</taxon>
        <taxon>Ascomycota</taxon>
        <taxon>Pezizomycotina</taxon>
        <taxon>Sordariomycetes</taxon>
        <taxon>Hypocreomycetidae</taxon>
        <taxon>Hypocreales</taxon>
        <taxon>Cordycipitaceae</taxon>
        <taxon>Zarea</taxon>
    </lineage>
</organism>
<dbReference type="EMBL" id="JANJQO010001091">
    <property type="protein sequence ID" value="KAJ2972741.1"/>
    <property type="molecule type" value="Genomic_DNA"/>
</dbReference>
<reference evidence="1" key="1">
    <citation type="submission" date="2022-08" db="EMBL/GenBank/DDBJ databases">
        <title>Genome Sequence of Lecanicillium fungicola.</title>
        <authorList>
            <person name="Buettner E."/>
        </authorList>
    </citation>
    <scope>NUCLEOTIDE SEQUENCE</scope>
    <source>
        <strain evidence="1">Babe33</strain>
    </source>
</reference>
<accession>A0ACC1N292</accession>
<comment type="caution">
    <text evidence="1">The sequence shown here is derived from an EMBL/GenBank/DDBJ whole genome shotgun (WGS) entry which is preliminary data.</text>
</comment>
<keyword evidence="2" id="KW-1185">Reference proteome</keyword>
<evidence type="ECO:0000313" key="1">
    <source>
        <dbReference type="EMBL" id="KAJ2972741.1"/>
    </source>
</evidence>
<dbReference type="Proteomes" id="UP001143910">
    <property type="component" value="Unassembled WGS sequence"/>
</dbReference>
<evidence type="ECO:0000313" key="2">
    <source>
        <dbReference type="Proteomes" id="UP001143910"/>
    </source>
</evidence>
<protein>
    <submittedName>
        <fullName evidence="1">Uncharacterized protein</fullName>
    </submittedName>
</protein>
<proteinExistence type="predicted"/>
<name>A0ACC1N292_9HYPO</name>
<gene>
    <name evidence="1" type="ORF">NQ176_g6980</name>
</gene>